<dbReference type="KEGG" id="cgob:115023655"/>
<dbReference type="Gene3D" id="3.30.70.600">
    <property type="entry name" value="Ribosomal protein S10 domain"/>
    <property type="match status" value="1"/>
</dbReference>
<keyword evidence="1" id="KW-0689">Ribosomal protein</keyword>
<keyword evidence="2" id="KW-0687">Ribonucleoprotein</keyword>
<dbReference type="SUPFAM" id="SSF54999">
    <property type="entry name" value="Ribosomal protein S10"/>
    <property type="match status" value="1"/>
</dbReference>
<dbReference type="PANTHER" id="PTHR13473:SF0">
    <property type="entry name" value="LARGE RIBOSOMAL SUBUNIT PROTEIN ML48"/>
    <property type="match status" value="1"/>
</dbReference>
<evidence type="ECO:0000313" key="4">
    <source>
        <dbReference type="Proteomes" id="UP000504630"/>
    </source>
</evidence>
<dbReference type="GeneTree" id="ENSGT00390000012955"/>
<proteinExistence type="predicted"/>
<dbReference type="RefSeq" id="XP_029310700.1">
    <property type="nucleotide sequence ID" value="XM_029454840.1"/>
</dbReference>
<dbReference type="OrthoDB" id="5984298at2759"/>
<name>A0A6J2RL61_COTGO</name>
<dbReference type="InterPro" id="IPR027486">
    <property type="entry name" value="Ribosomal_uS10_dom"/>
</dbReference>
<evidence type="ECO:0000313" key="6">
    <source>
        <dbReference type="RefSeq" id="XP_029310700.1"/>
    </source>
</evidence>
<organism evidence="4 5">
    <name type="scientific">Cottoperca gobio</name>
    <name type="common">Frogmouth</name>
    <name type="synonym">Aphritis gobio</name>
    <dbReference type="NCBI Taxonomy" id="56716"/>
    <lineage>
        <taxon>Eukaryota</taxon>
        <taxon>Metazoa</taxon>
        <taxon>Chordata</taxon>
        <taxon>Craniata</taxon>
        <taxon>Vertebrata</taxon>
        <taxon>Euteleostomi</taxon>
        <taxon>Actinopterygii</taxon>
        <taxon>Neopterygii</taxon>
        <taxon>Teleostei</taxon>
        <taxon>Neoteleostei</taxon>
        <taxon>Acanthomorphata</taxon>
        <taxon>Eupercaria</taxon>
        <taxon>Perciformes</taxon>
        <taxon>Notothenioidei</taxon>
        <taxon>Bovichtidae</taxon>
        <taxon>Cottoperca</taxon>
    </lineage>
</organism>
<accession>A0A6J2RL61</accession>
<sequence>MNAFFRKLQVSVTQQAFVFNGALALCRATPTIQHPVWTSVNERQYRSMPTNGIGRWRHLVVKVVQKKKRDKHQMKEIKSGSKTTYPTLNVKVTGYDMTLVEHYSNYIHNLCNRLHIKVSDSYALQTKTSEVMLTKEESSRMNIEVILKTHSRIIQLSSLDASICPVFMDVILKNQAEGVQLSVEKHNVDEYHARFKIRSELEGLKSKIGTRNR</sequence>
<evidence type="ECO:0000259" key="3">
    <source>
        <dbReference type="SMART" id="SM01403"/>
    </source>
</evidence>
<dbReference type="Proteomes" id="UP000504630">
    <property type="component" value="Chromosome 18"/>
</dbReference>
<dbReference type="GO" id="GO:0005761">
    <property type="term" value="C:mitochondrial ribosome"/>
    <property type="evidence" value="ECO:0007669"/>
    <property type="project" value="InterPro"/>
</dbReference>
<dbReference type="GeneID" id="115023654"/>
<evidence type="ECO:0000256" key="2">
    <source>
        <dbReference type="ARBA" id="ARBA00023274"/>
    </source>
</evidence>
<gene>
    <name evidence="5" type="primary">LOC115023654</name>
    <name evidence="6" type="synonym">LOC115023655</name>
</gene>
<reference evidence="5 6" key="1">
    <citation type="submission" date="2025-04" db="UniProtKB">
        <authorList>
            <consortium name="RefSeq"/>
        </authorList>
    </citation>
    <scope>IDENTIFICATION</scope>
</reference>
<dbReference type="RefSeq" id="XP_029310699.1">
    <property type="nucleotide sequence ID" value="XM_029454839.1"/>
</dbReference>
<dbReference type="GO" id="GO:1990904">
    <property type="term" value="C:ribonucleoprotein complex"/>
    <property type="evidence" value="ECO:0007669"/>
    <property type="project" value="UniProtKB-KW"/>
</dbReference>
<feature type="domain" description="Small ribosomal subunit protein uS10" evidence="3">
    <location>
        <begin position="89"/>
        <end position="184"/>
    </location>
</feature>
<dbReference type="InterPro" id="IPR027487">
    <property type="entry name" value="Ribosomal_mL48"/>
</dbReference>
<evidence type="ECO:0000256" key="1">
    <source>
        <dbReference type="ARBA" id="ARBA00022980"/>
    </source>
</evidence>
<dbReference type="Pfam" id="PF00338">
    <property type="entry name" value="Ribosomal_S10"/>
    <property type="match status" value="1"/>
</dbReference>
<evidence type="ECO:0000313" key="5">
    <source>
        <dbReference type="RefSeq" id="XP_029310699.1"/>
    </source>
</evidence>
<dbReference type="PANTHER" id="PTHR13473">
    <property type="entry name" value="MITOCHONDRIAL RIBOSOMAL PROTEIN L48"/>
    <property type="match status" value="1"/>
</dbReference>
<protein>
    <submittedName>
        <fullName evidence="5 6">39S ribosomal protein L48, mitochondrial-like</fullName>
    </submittedName>
</protein>
<dbReference type="KEGG" id="cgob:115023654"/>
<dbReference type="SMART" id="SM01403">
    <property type="entry name" value="Ribosomal_S10"/>
    <property type="match status" value="1"/>
</dbReference>
<keyword evidence="4" id="KW-1185">Reference proteome</keyword>
<dbReference type="AlphaFoldDB" id="A0A6J2RL61"/>
<dbReference type="InterPro" id="IPR036838">
    <property type="entry name" value="Ribosomal_uS10_dom_sf"/>
</dbReference>